<accession>A0A5N6MQ31</accession>
<evidence type="ECO:0000313" key="2">
    <source>
        <dbReference type="Proteomes" id="UP000326396"/>
    </source>
</evidence>
<proteinExistence type="predicted"/>
<reference evidence="1 2" key="1">
    <citation type="submission" date="2019-05" db="EMBL/GenBank/DDBJ databases">
        <title>Mikania micrantha, genome provides insights into the molecular mechanism of rapid growth.</title>
        <authorList>
            <person name="Liu B."/>
        </authorList>
    </citation>
    <scope>NUCLEOTIDE SEQUENCE [LARGE SCALE GENOMIC DNA]</scope>
    <source>
        <strain evidence="1">NLD-2019</strain>
        <tissue evidence="1">Leaf</tissue>
    </source>
</reference>
<name>A0A5N6MQ31_9ASTR</name>
<dbReference type="EMBL" id="SZYD01000015">
    <property type="protein sequence ID" value="KAD3642283.1"/>
    <property type="molecule type" value="Genomic_DNA"/>
</dbReference>
<dbReference type="AlphaFoldDB" id="A0A5N6MQ31"/>
<evidence type="ECO:0000313" key="1">
    <source>
        <dbReference type="EMBL" id="KAD3642283.1"/>
    </source>
</evidence>
<dbReference type="Proteomes" id="UP000326396">
    <property type="component" value="Linkage Group LG5"/>
</dbReference>
<organism evidence="1 2">
    <name type="scientific">Mikania micrantha</name>
    <name type="common">bitter vine</name>
    <dbReference type="NCBI Taxonomy" id="192012"/>
    <lineage>
        <taxon>Eukaryota</taxon>
        <taxon>Viridiplantae</taxon>
        <taxon>Streptophyta</taxon>
        <taxon>Embryophyta</taxon>
        <taxon>Tracheophyta</taxon>
        <taxon>Spermatophyta</taxon>
        <taxon>Magnoliopsida</taxon>
        <taxon>eudicotyledons</taxon>
        <taxon>Gunneridae</taxon>
        <taxon>Pentapetalae</taxon>
        <taxon>asterids</taxon>
        <taxon>campanulids</taxon>
        <taxon>Asterales</taxon>
        <taxon>Asteraceae</taxon>
        <taxon>Asteroideae</taxon>
        <taxon>Heliantheae alliance</taxon>
        <taxon>Eupatorieae</taxon>
        <taxon>Mikania</taxon>
    </lineage>
</organism>
<protein>
    <submittedName>
        <fullName evidence="1">Uncharacterized protein</fullName>
    </submittedName>
</protein>
<sequence length="166" mass="19187">MALEKVMSTWQEGIVNEYCDEFRFLFNQVRTSEEISEDYATYFFIFGLKQEIGETVMRYHNWGKGLKLDQAFSLARLQERGMNLDSNQEITTDQSINLDVSNYVFQHSTNSVVVLVNKDGSGSQDHLQSIEVSCAPKMFDEMPSIFQNETDEFESMNKIPDSISEY</sequence>
<comment type="caution">
    <text evidence="1">The sequence shown here is derived from an EMBL/GenBank/DDBJ whole genome shotgun (WGS) entry which is preliminary data.</text>
</comment>
<keyword evidence="2" id="KW-1185">Reference proteome</keyword>
<gene>
    <name evidence="1" type="ORF">E3N88_31507</name>
</gene>